<dbReference type="STRING" id="134601.AFA91_02320"/>
<evidence type="ECO:0000313" key="4">
    <source>
        <dbReference type="Proteomes" id="UP000062255"/>
    </source>
</evidence>
<protein>
    <recommendedName>
        <fullName evidence="2">ARB-07466-like C-terminal domain-containing protein</fullName>
    </recommendedName>
</protein>
<evidence type="ECO:0000313" key="3">
    <source>
        <dbReference type="EMBL" id="AKS36025.1"/>
    </source>
</evidence>
<feature type="domain" description="ARB-07466-like C-terminal" evidence="2">
    <location>
        <begin position="112"/>
        <end position="203"/>
    </location>
</feature>
<dbReference type="InterPro" id="IPR058593">
    <property type="entry name" value="ARB_07466-like_C"/>
</dbReference>
<dbReference type="RefSeq" id="WP_049748466.1">
    <property type="nucleotide sequence ID" value="NZ_CP012150.1"/>
</dbReference>
<dbReference type="PATRIC" id="fig|134601.6.peg.482"/>
<dbReference type="AlphaFoldDB" id="A0A0K0XF50"/>
<feature type="region of interest" description="Disordered" evidence="1">
    <location>
        <begin position="42"/>
        <end position="61"/>
    </location>
</feature>
<dbReference type="Pfam" id="PF26571">
    <property type="entry name" value="VldE"/>
    <property type="match status" value="1"/>
</dbReference>
<dbReference type="OrthoDB" id="2989771at2"/>
<name>A0A0K0XF50_MYCGD</name>
<reference evidence="3 4" key="1">
    <citation type="submission" date="2015-07" db="EMBL/GenBank/DDBJ databases">
        <title>Complete genome sequence of Mycobacterium goodii X7B, a facultative thermophilic biodesulfurizing bacterium.</title>
        <authorList>
            <person name="Yu B."/>
            <person name="Li F."/>
            <person name="Xu P."/>
        </authorList>
    </citation>
    <scope>NUCLEOTIDE SEQUENCE [LARGE SCALE GENOMIC DNA]</scope>
    <source>
        <strain evidence="3 4">X7B</strain>
    </source>
</reference>
<gene>
    <name evidence="3" type="ORF">AFA91_02320</name>
</gene>
<dbReference type="Proteomes" id="UP000062255">
    <property type="component" value="Chromosome"/>
</dbReference>
<sequence>MGRHSLASPRRRKPSAVAAAVIAPAAVFFAVGGDVNPFPPEPTAKPAAAAPVDPKGTEQPVPGMEVVAAAPAANPSVTPAGVSLPGAEPATASRWRVLNIPKLLPVGRAPERGLQVKTILAARSVSADFPEIQQIGGVRADSLRWHPNGLALDVMIPNPSSAAGIALGNEIVAYALRNAERFALQDCIWRDTYYTPSGARKGSYGHYDHVHITTKGGGYPSGGEVYLR</sequence>
<evidence type="ECO:0000259" key="2">
    <source>
        <dbReference type="Pfam" id="PF26571"/>
    </source>
</evidence>
<feature type="compositionally biased region" description="Low complexity" evidence="1">
    <location>
        <begin position="44"/>
        <end position="61"/>
    </location>
</feature>
<evidence type="ECO:0000256" key="1">
    <source>
        <dbReference type="SAM" id="MobiDB-lite"/>
    </source>
</evidence>
<accession>A0A0K0XF50</accession>
<dbReference type="EMBL" id="CP012150">
    <property type="protein sequence ID" value="AKS36025.1"/>
    <property type="molecule type" value="Genomic_DNA"/>
</dbReference>
<organism evidence="3 4">
    <name type="scientific">Mycolicibacterium goodii</name>
    <name type="common">Mycobacterium goodii</name>
    <dbReference type="NCBI Taxonomy" id="134601"/>
    <lineage>
        <taxon>Bacteria</taxon>
        <taxon>Bacillati</taxon>
        <taxon>Actinomycetota</taxon>
        <taxon>Actinomycetes</taxon>
        <taxon>Mycobacteriales</taxon>
        <taxon>Mycobacteriaceae</taxon>
        <taxon>Mycolicibacterium</taxon>
    </lineage>
</organism>
<dbReference type="KEGG" id="mgo:AFA91_02320"/>
<proteinExistence type="predicted"/>